<dbReference type="SUPFAM" id="SSF52172">
    <property type="entry name" value="CheY-like"/>
    <property type="match status" value="1"/>
</dbReference>
<dbReference type="AlphaFoldDB" id="G5J126"/>
<evidence type="ECO:0000259" key="4">
    <source>
        <dbReference type="PROSITE" id="PS50110"/>
    </source>
</evidence>
<dbReference type="Gene3D" id="3.40.50.2300">
    <property type="match status" value="1"/>
</dbReference>
<keyword evidence="1 3" id="KW-0597">Phosphoprotein</keyword>
<evidence type="ECO:0000256" key="1">
    <source>
        <dbReference type="ARBA" id="ARBA00022553"/>
    </source>
</evidence>
<evidence type="ECO:0000256" key="2">
    <source>
        <dbReference type="ARBA" id="ARBA00023012"/>
    </source>
</evidence>
<dbReference type="RefSeq" id="WP_007304312.1">
    <property type="nucleotide sequence ID" value="NZ_AESD01000194.1"/>
</dbReference>
<reference evidence="5 6" key="1">
    <citation type="journal article" date="2011" name="Front. Microbiol.">
        <title>Two Strains of Crocosphaera watsonii with Highly Conserved Genomes are Distinguished by Strain-Specific Features.</title>
        <authorList>
            <person name="Bench S.R."/>
            <person name="Ilikchyan I.N."/>
            <person name="Tripp H.J."/>
            <person name="Zehr J.P."/>
        </authorList>
    </citation>
    <scope>NUCLEOTIDE SEQUENCE [LARGE SCALE GENOMIC DNA]</scope>
    <source>
        <strain evidence="5 6">WH 0003</strain>
    </source>
</reference>
<dbReference type="GO" id="GO:0000160">
    <property type="term" value="P:phosphorelay signal transduction system"/>
    <property type="evidence" value="ECO:0007669"/>
    <property type="project" value="UniProtKB-KW"/>
</dbReference>
<dbReference type="PANTHER" id="PTHR44591">
    <property type="entry name" value="STRESS RESPONSE REGULATOR PROTEIN 1"/>
    <property type="match status" value="1"/>
</dbReference>
<organism evidence="5 6">
    <name type="scientific">Crocosphaera watsonii WH 0003</name>
    <dbReference type="NCBI Taxonomy" id="423471"/>
    <lineage>
        <taxon>Bacteria</taxon>
        <taxon>Bacillati</taxon>
        <taxon>Cyanobacteriota</taxon>
        <taxon>Cyanophyceae</taxon>
        <taxon>Oscillatoriophycideae</taxon>
        <taxon>Chroococcales</taxon>
        <taxon>Aphanothecaceae</taxon>
        <taxon>Crocosphaera</taxon>
    </lineage>
</organism>
<dbReference type="InterPro" id="IPR001789">
    <property type="entry name" value="Sig_transdc_resp-reg_receiver"/>
</dbReference>
<name>G5J126_CROWT</name>
<evidence type="ECO:0000256" key="3">
    <source>
        <dbReference type="PROSITE-ProRule" id="PRU00169"/>
    </source>
</evidence>
<dbReference type="PATRIC" id="fig|423471.3.peg.1120"/>
<sequence>MKTILVVDDTNAQRKLISALLTHAGFETANVESAKLAWEWLENNDFPDLIILDIIMPEETGLELCRKIRANPKWKDIPIVFCSSKSEEFDRFWALHQGGNDYITKPFAPNELIHAVSKYITA</sequence>
<dbReference type="PROSITE" id="PS50110">
    <property type="entry name" value="RESPONSE_REGULATORY"/>
    <property type="match status" value="1"/>
</dbReference>
<dbReference type="InterPro" id="IPR011006">
    <property type="entry name" value="CheY-like_superfamily"/>
</dbReference>
<evidence type="ECO:0000313" key="6">
    <source>
        <dbReference type="Proteomes" id="UP000003477"/>
    </source>
</evidence>
<keyword evidence="2" id="KW-0902">Two-component regulatory system</keyword>
<dbReference type="GeneID" id="88765043"/>
<dbReference type="InterPro" id="IPR050595">
    <property type="entry name" value="Bact_response_regulator"/>
</dbReference>
<proteinExistence type="predicted"/>
<protein>
    <submittedName>
        <fullName evidence="5">Response regulator receiver protein</fullName>
    </submittedName>
</protein>
<dbReference type="PANTHER" id="PTHR44591:SF14">
    <property type="entry name" value="PROTEIN PILG"/>
    <property type="match status" value="1"/>
</dbReference>
<gene>
    <name evidence="5" type="ORF">CWATWH0003_1213</name>
</gene>
<dbReference type="SMART" id="SM00448">
    <property type="entry name" value="REC"/>
    <property type="match status" value="1"/>
</dbReference>
<comment type="caution">
    <text evidence="5">The sequence shown here is derived from an EMBL/GenBank/DDBJ whole genome shotgun (WGS) entry which is preliminary data.</text>
</comment>
<accession>G5J126</accession>
<dbReference type="Proteomes" id="UP000003477">
    <property type="component" value="Unassembled WGS sequence"/>
</dbReference>
<dbReference type="EMBL" id="AESD01000194">
    <property type="protein sequence ID" value="EHJ14112.1"/>
    <property type="molecule type" value="Genomic_DNA"/>
</dbReference>
<dbReference type="Pfam" id="PF00072">
    <property type="entry name" value="Response_reg"/>
    <property type="match status" value="1"/>
</dbReference>
<feature type="modified residue" description="4-aspartylphosphate" evidence="3">
    <location>
        <position position="53"/>
    </location>
</feature>
<evidence type="ECO:0000313" key="5">
    <source>
        <dbReference type="EMBL" id="EHJ14112.1"/>
    </source>
</evidence>
<feature type="domain" description="Response regulatory" evidence="4">
    <location>
        <begin position="3"/>
        <end position="120"/>
    </location>
</feature>